<proteinExistence type="predicted"/>
<name>A0A7U7J4X0_9GAMM</name>
<evidence type="ECO:0000256" key="1">
    <source>
        <dbReference type="SAM" id="MobiDB-lite"/>
    </source>
</evidence>
<feature type="region of interest" description="Disordered" evidence="1">
    <location>
        <begin position="64"/>
        <end position="90"/>
    </location>
</feature>
<evidence type="ECO:0000313" key="2">
    <source>
        <dbReference type="EMBL" id="CDH46685.1"/>
    </source>
</evidence>
<accession>A0A7U7J4X0</accession>
<protein>
    <submittedName>
        <fullName evidence="2">Transposase</fullName>
    </submittedName>
</protein>
<gene>
    <name evidence="2" type="ORF">BN874_560001</name>
</gene>
<dbReference type="EMBL" id="CBTK010000272">
    <property type="protein sequence ID" value="CDH46685.1"/>
    <property type="molecule type" value="Genomic_DNA"/>
</dbReference>
<dbReference type="AlphaFoldDB" id="A0A7U7J4X0"/>
<comment type="caution">
    <text evidence="2">The sequence shown here is derived from an EMBL/GenBank/DDBJ whole genome shotgun (WGS) entry which is preliminary data.</text>
</comment>
<dbReference type="Proteomes" id="UP000019184">
    <property type="component" value="Unassembled WGS sequence"/>
</dbReference>
<organism evidence="2 3">
    <name type="scientific">Candidatus Contendobacter odensis Run_B_J11</name>
    <dbReference type="NCBI Taxonomy" id="1400861"/>
    <lineage>
        <taxon>Bacteria</taxon>
        <taxon>Pseudomonadati</taxon>
        <taxon>Pseudomonadota</taxon>
        <taxon>Gammaproteobacteria</taxon>
        <taxon>Candidatus Competibacteraceae</taxon>
        <taxon>Candidatus Contendibacter</taxon>
    </lineage>
</organism>
<reference evidence="2 3" key="1">
    <citation type="journal article" date="2014" name="ISME J.">
        <title>Candidatus Competibacter-lineage genomes retrieved from metagenomes reveal functional metabolic diversity.</title>
        <authorList>
            <person name="McIlroy S.J."/>
            <person name="Albertsen M."/>
            <person name="Andresen E.K."/>
            <person name="Saunders A.M."/>
            <person name="Kristiansen R."/>
            <person name="Stokholm-Bjerregaard M."/>
            <person name="Nielsen K.L."/>
            <person name="Nielsen P.H."/>
        </authorList>
    </citation>
    <scope>NUCLEOTIDE SEQUENCE [LARGE SCALE GENOMIC DNA]</scope>
    <source>
        <strain evidence="2 3">Run_B_J11</strain>
    </source>
</reference>
<evidence type="ECO:0000313" key="3">
    <source>
        <dbReference type="Proteomes" id="UP000019184"/>
    </source>
</evidence>
<keyword evidence="3" id="KW-1185">Reference proteome</keyword>
<sequence length="90" mass="10091">MRAHDAQKNELKPWLRQQWGIPPQANAEFVCAMEDVLEVYTRPYDPARPVGWCADEAGPYQAIPQPGVSGQPMGQPARYPHEYLRGGTAK</sequence>